<evidence type="ECO:0000313" key="1">
    <source>
        <dbReference type="EMBL" id="OAE24551.1"/>
    </source>
</evidence>
<sequence length="113" mass="12050">MFSTGRTCNASLRSGNGGEVAPCHPVLKEARSAWVVGAMAASGRAELRVRCGVYVTPQVAYPQLCSAQLQTDMYTCEKDTWCFHQPCSGSGQVQTLPSLALDNHPESAGESQT</sequence>
<name>A0A176VW08_MARPO</name>
<dbReference type="Proteomes" id="UP000077202">
    <property type="component" value="Unassembled WGS sequence"/>
</dbReference>
<comment type="caution">
    <text evidence="1">The sequence shown here is derived from an EMBL/GenBank/DDBJ whole genome shotgun (WGS) entry which is preliminary data.</text>
</comment>
<keyword evidence="2" id="KW-1185">Reference proteome</keyword>
<reference evidence="1" key="1">
    <citation type="submission" date="2016-03" db="EMBL/GenBank/DDBJ databases">
        <title>Mechanisms controlling the formation of the plant cell surface in tip-growing cells are functionally conserved among land plants.</title>
        <authorList>
            <person name="Honkanen S."/>
            <person name="Jones V.A."/>
            <person name="Morieri G."/>
            <person name="Champion C."/>
            <person name="Hetherington A.J."/>
            <person name="Kelly S."/>
            <person name="Saint-Marcoux D."/>
            <person name="Proust H."/>
            <person name="Prescott H."/>
            <person name="Dolan L."/>
        </authorList>
    </citation>
    <scope>NUCLEOTIDE SEQUENCE [LARGE SCALE GENOMIC DNA]</scope>
    <source>
        <tissue evidence="1">Whole gametophyte</tissue>
    </source>
</reference>
<evidence type="ECO:0000313" key="2">
    <source>
        <dbReference type="Proteomes" id="UP000077202"/>
    </source>
</evidence>
<gene>
    <name evidence="1" type="ORF">AXG93_2415s1300</name>
</gene>
<accession>A0A176VW08</accession>
<proteinExistence type="predicted"/>
<dbReference type="AlphaFoldDB" id="A0A176VW08"/>
<dbReference type="EMBL" id="LVLJ01002571">
    <property type="protein sequence ID" value="OAE24551.1"/>
    <property type="molecule type" value="Genomic_DNA"/>
</dbReference>
<protein>
    <submittedName>
        <fullName evidence="1">Uncharacterized protein</fullName>
    </submittedName>
</protein>
<organism evidence="1 2">
    <name type="scientific">Marchantia polymorpha subsp. ruderalis</name>
    <dbReference type="NCBI Taxonomy" id="1480154"/>
    <lineage>
        <taxon>Eukaryota</taxon>
        <taxon>Viridiplantae</taxon>
        <taxon>Streptophyta</taxon>
        <taxon>Embryophyta</taxon>
        <taxon>Marchantiophyta</taxon>
        <taxon>Marchantiopsida</taxon>
        <taxon>Marchantiidae</taxon>
        <taxon>Marchantiales</taxon>
        <taxon>Marchantiaceae</taxon>
        <taxon>Marchantia</taxon>
    </lineage>
</organism>